<dbReference type="GO" id="GO:0031460">
    <property type="term" value="P:glycine betaine transport"/>
    <property type="evidence" value="ECO:0007669"/>
    <property type="project" value="TreeGrafter"/>
</dbReference>
<feature type="transmembrane region" description="Helical" evidence="6">
    <location>
        <begin position="157"/>
        <end position="177"/>
    </location>
</feature>
<comment type="caution">
    <text evidence="8">The sequence shown here is derived from an EMBL/GenBank/DDBJ whole genome shotgun (WGS) entry which is preliminary data.</text>
</comment>
<feature type="transmembrane region" description="Helical" evidence="6">
    <location>
        <begin position="43"/>
        <end position="73"/>
    </location>
</feature>
<evidence type="ECO:0000256" key="1">
    <source>
        <dbReference type="ARBA" id="ARBA00004141"/>
    </source>
</evidence>
<sequence>MSIAATVTATLIGLPIGLALGHWGKGGGLAINVANVGRAIPSFAILVIAVQVVGIGATPAFLALVALAIPPIVTNSFVGMRDIDPELRDAARGLGMRENAVLLKVELPNAMPVVMAGIRTSGVQVVATATLAALVGWGGLGRYIVDGLANRDFVQVFAGAILVAVLSGLAEIGLAALQKVLTPAGLRLRDQPLKSAAIRKGAPQAEPAS</sequence>
<dbReference type="PANTHER" id="PTHR30177">
    <property type="entry name" value="GLYCINE BETAINE/L-PROLINE TRANSPORT SYSTEM PERMEASE PROTEIN PROW"/>
    <property type="match status" value="1"/>
</dbReference>
<dbReference type="Gene3D" id="1.10.3720.10">
    <property type="entry name" value="MetI-like"/>
    <property type="match status" value="1"/>
</dbReference>
<dbReference type="CDD" id="cd06261">
    <property type="entry name" value="TM_PBP2"/>
    <property type="match status" value="1"/>
</dbReference>
<evidence type="ECO:0000256" key="3">
    <source>
        <dbReference type="ARBA" id="ARBA00022692"/>
    </source>
</evidence>
<dbReference type="InterPro" id="IPR035906">
    <property type="entry name" value="MetI-like_sf"/>
</dbReference>
<evidence type="ECO:0000256" key="2">
    <source>
        <dbReference type="ARBA" id="ARBA00022448"/>
    </source>
</evidence>
<dbReference type="InterPro" id="IPR000515">
    <property type="entry name" value="MetI-like"/>
</dbReference>
<evidence type="ECO:0000256" key="4">
    <source>
        <dbReference type="ARBA" id="ARBA00022989"/>
    </source>
</evidence>
<keyword evidence="3 6" id="KW-0812">Transmembrane</keyword>
<dbReference type="GO" id="GO:0005886">
    <property type="term" value="C:plasma membrane"/>
    <property type="evidence" value="ECO:0007669"/>
    <property type="project" value="UniProtKB-SubCell"/>
</dbReference>
<evidence type="ECO:0000313" key="8">
    <source>
        <dbReference type="EMBL" id="MBJ7602593.1"/>
    </source>
</evidence>
<keyword evidence="4 6" id="KW-1133">Transmembrane helix</keyword>
<gene>
    <name evidence="8" type="ORF">JF888_05295</name>
</gene>
<evidence type="ECO:0000259" key="7">
    <source>
        <dbReference type="PROSITE" id="PS50928"/>
    </source>
</evidence>
<name>A0A934KGS8_9BACT</name>
<feature type="transmembrane region" description="Helical" evidence="6">
    <location>
        <begin position="125"/>
        <end position="145"/>
    </location>
</feature>
<organism evidence="8 9">
    <name type="scientific">Candidatus Dormiibacter inghamiae</name>
    <dbReference type="NCBI Taxonomy" id="3127013"/>
    <lineage>
        <taxon>Bacteria</taxon>
        <taxon>Bacillati</taxon>
        <taxon>Candidatus Dormiibacterota</taxon>
        <taxon>Candidatus Dormibacteria</taxon>
        <taxon>Candidatus Dormibacterales</taxon>
        <taxon>Candidatus Dormibacteraceae</taxon>
        <taxon>Candidatus Dormiibacter</taxon>
    </lineage>
</organism>
<protein>
    <submittedName>
        <fullName evidence="8">ABC transporter permease</fullName>
    </submittedName>
</protein>
<dbReference type="PROSITE" id="PS50928">
    <property type="entry name" value="ABC_TM1"/>
    <property type="match status" value="1"/>
</dbReference>
<keyword evidence="5 6" id="KW-0472">Membrane</keyword>
<feature type="domain" description="ABC transmembrane type-1" evidence="7">
    <location>
        <begin position="1"/>
        <end position="174"/>
    </location>
</feature>
<proteinExistence type="inferred from homology"/>
<accession>A0A934KGS8</accession>
<dbReference type="GO" id="GO:0055085">
    <property type="term" value="P:transmembrane transport"/>
    <property type="evidence" value="ECO:0007669"/>
    <property type="project" value="InterPro"/>
</dbReference>
<evidence type="ECO:0000256" key="6">
    <source>
        <dbReference type="RuleBase" id="RU363032"/>
    </source>
</evidence>
<dbReference type="SUPFAM" id="SSF161098">
    <property type="entry name" value="MetI-like"/>
    <property type="match status" value="1"/>
</dbReference>
<evidence type="ECO:0000313" key="9">
    <source>
        <dbReference type="Proteomes" id="UP000620075"/>
    </source>
</evidence>
<dbReference type="PANTHER" id="PTHR30177:SF33">
    <property type="entry name" value="POSSIBLE OSMOPROTECTANT (GLYCINE BETAINE_CARNITINE_CHOLINE_L-PROLINE) TRANSPORT INTEGRAL MEMBRANE PROTEIN ABC TRANSPORTER PROZ"/>
    <property type="match status" value="1"/>
</dbReference>
<dbReference type="InterPro" id="IPR051204">
    <property type="entry name" value="ABC_transp_perm/SBD"/>
</dbReference>
<comment type="subcellular location">
    <subcellularLocation>
        <location evidence="6">Cell membrane</location>
        <topology evidence="6">Multi-pass membrane protein</topology>
    </subcellularLocation>
    <subcellularLocation>
        <location evidence="1">Membrane</location>
        <topology evidence="1">Multi-pass membrane protein</topology>
    </subcellularLocation>
</comment>
<dbReference type="AlphaFoldDB" id="A0A934KGS8"/>
<dbReference type="EMBL" id="JAEKNQ010000021">
    <property type="protein sequence ID" value="MBJ7602593.1"/>
    <property type="molecule type" value="Genomic_DNA"/>
</dbReference>
<keyword evidence="2 6" id="KW-0813">Transport</keyword>
<dbReference type="Proteomes" id="UP000620075">
    <property type="component" value="Unassembled WGS sequence"/>
</dbReference>
<evidence type="ECO:0000256" key="5">
    <source>
        <dbReference type="ARBA" id="ARBA00023136"/>
    </source>
</evidence>
<reference evidence="8 9" key="1">
    <citation type="submission" date="2020-10" db="EMBL/GenBank/DDBJ databases">
        <title>Ca. Dormibacterota MAGs.</title>
        <authorList>
            <person name="Montgomery K."/>
        </authorList>
    </citation>
    <scope>NUCLEOTIDE SEQUENCE [LARGE SCALE GENOMIC DNA]</scope>
    <source>
        <strain evidence="8">SC8811_S16_3</strain>
    </source>
</reference>
<dbReference type="Pfam" id="PF00528">
    <property type="entry name" value="BPD_transp_1"/>
    <property type="match status" value="1"/>
</dbReference>
<comment type="similarity">
    <text evidence="6">Belongs to the binding-protein-dependent transport system permease family.</text>
</comment>